<organism evidence="3">
    <name type="scientific">viral metagenome</name>
    <dbReference type="NCBI Taxonomy" id="1070528"/>
    <lineage>
        <taxon>unclassified sequences</taxon>
        <taxon>metagenomes</taxon>
        <taxon>organismal metagenomes</taxon>
    </lineage>
</organism>
<dbReference type="AlphaFoldDB" id="A0A6C0EIC7"/>
<name>A0A6C0EIC7_9ZZZZ</name>
<reference evidence="3" key="1">
    <citation type="journal article" date="2020" name="Nature">
        <title>Giant virus diversity and host interactions through global metagenomics.</title>
        <authorList>
            <person name="Schulz F."/>
            <person name="Roux S."/>
            <person name="Paez-Espino D."/>
            <person name="Jungbluth S."/>
            <person name="Walsh D.A."/>
            <person name="Denef V.J."/>
            <person name="McMahon K.D."/>
            <person name="Konstantinidis K.T."/>
            <person name="Eloe-Fadrosh E.A."/>
            <person name="Kyrpides N.C."/>
            <person name="Woyke T."/>
        </authorList>
    </citation>
    <scope>NUCLEOTIDE SEQUENCE</scope>
    <source>
        <strain evidence="3">GVMAG-M-3300001348-25</strain>
    </source>
</reference>
<protein>
    <submittedName>
        <fullName evidence="3">Uncharacterized protein</fullName>
    </submittedName>
</protein>
<sequence length="219" mass="25275">MLYIHLLETSKKIIIIILHIVIMSTIFNINGGNDDDDDYNGKINLDDLYDRKKQDDLSKLSNYKKILARIHHRIKLTSRQKKDNQFCWFVVPEVIIGVPKYDQGACIAYVMEKLDENGFSVTYTHPNMMFISWKHWVPGYVRNEIKKRTGVAIDGYGNLINEEDKKKDNDNPLSILTNSGVKSKKNDDKASPFKSTSSYTPSSNIVYNKEAMKQLHDKL</sequence>
<feature type="compositionally biased region" description="Polar residues" evidence="1">
    <location>
        <begin position="171"/>
        <end position="181"/>
    </location>
</feature>
<proteinExistence type="predicted"/>
<dbReference type="Pfam" id="PF19063">
    <property type="entry name" value="DUF5759"/>
    <property type="match status" value="1"/>
</dbReference>
<dbReference type="InterPro" id="IPR043977">
    <property type="entry name" value="DUF5759"/>
</dbReference>
<evidence type="ECO:0000313" key="3">
    <source>
        <dbReference type="EMBL" id="QHT28173.1"/>
    </source>
</evidence>
<feature type="transmembrane region" description="Helical" evidence="2">
    <location>
        <begin position="12"/>
        <end position="29"/>
    </location>
</feature>
<keyword evidence="2" id="KW-0812">Transmembrane</keyword>
<keyword evidence="2" id="KW-1133">Transmembrane helix</keyword>
<evidence type="ECO:0000256" key="1">
    <source>
        <dbReference type="SAM" id="MobiDB-lite"/>
    </source>
</evidence>
<keyword evidence="2" id="KW-0472">Membrane</keyword>
<dbReference type="EMBL" id="MN738852">
    <property type="protein sequence ID" value="QHT28173.1"/>
    <property type="molecule type" value="Genomic_DNA"/>
</dbReference>
<accession>A0A6C0EIC7</accession>
<feature type="region of interest" description="Disordered" evidence="1">
    <location>
        <begin position="167"/>
        <end position="201"/>
    </location>
</feature>
<evidence type="ECO:0000256" key="2">
    <source>
        <dbReference type="SAM" id="Phobius"/>
    </source>
</evidence>